<dbReference type="SUPFAM" id="SSF50978">
    <property type="entry name" value="WD40 repeat-like"/>
    <property type="match status" value="1"/>
</dbReference>
<organism evidence="3 4">
    <name type="scientific">Coccomyxa viridis</name>
    <dbReference type="NCBI Taxonomy" id="1274662"/>
    <lineage>
        <taxon>Eukaryota</taxon>
        <taxon>Viridiplantae</taxon>
        <taxon>Chlorophyta</taxon>
        <taxon>core chlorophytes</taxon>
        <taxon>Trebouxiophyceae</taxon>
        <taxon>Trebouxiophyceae incertae sedis</taxon>
        <taxon>Coccomyxaceae</taxon>
        <taxon>Coccomyxa</taxon>
    </lineage>
</organism>
<reference evidence="3 4" key="1">
    <citation type="submission" date="2024-06" db="EMBL/GenBank/DDBJ databases">
        <authorList>
            <person name="Kraege A."/>
            <person name="Thomma B."/>
        </authorList>
    </citation>
    <scope>NUCLEOTIDE SEQUENCE [LARGE SCALE GENOMIC DNA]</scope>
</reference>
<dbReference type="PROSITE" id="PS50294">
    <property type="entry name" value="WD_REPEATS_REGION"/>
    <property type="match status" value="1"/>
</dbReference>
<dbReference type="Pfam" id="PF00400">
    <property type="entry name" value="WD40"/>
    <property type="match status" value="3"/>
</dbReference>
<evidence type="ECO:0000256" key="1">
    <source>
        <dbReference type="PROSITE-ProRule" id="PRU00221"/>
    </source>
</evidence>
<evidence type="ECO:0000313" key="3">
    <source>
        <dbReference type="EMBL" id="CAL5221404.1"/>
    </source>
</evidence>
<feature type="compositionally biased region" description="Basic residues" evidence="2">
    <location>
        <begin position="236"/>
        <end position="246"/>
    </location>
</feature>
<keyword evidence="1" id="KW-0853">WD repeat</keyword>
<dbReference type="Proteomes" id="UP001497392">
    <property type="component" value="Unassembled WGS sequence"/>
</dbReference>
<keyword evidence="4" id="KW-1185">Reference proteome</keyword>
<evidence type="ECO:0000313" key="4">
    <source>
        <dbReference type="Proteomes" id="UP001497392"/>
    </source>
</evidence>
<feature type="repeat" description="WD" evidence="1">
    <location>
        <begin position="7"/>
        <end position="48"/>
    </location>
</feature>
<dbReference type="InterPro" id="IPR001680">
    <property type="entry name" value="WD40_rpt"/>
</dbReference>
<gene>
    <name evidence="3" type="primary">g3589</name>
    <name evidence="3" type="ORF">VP750_LOCUS3063</name>
</gene>
<dbReference type="InterPro" id="IPR036322">
    <property type="entry name" value="WD40_repeat_dom_sf"/>
</dbReference>
<feature type="region of interest" description="Disordered" evidence="2">
    <location>
        <begin position="228"/>
        <end position="279"/>
    </location>
</feature>
<comment type="caution">
    <text evidence="3">The sequence shown here is derived from an EMBL/GenBank/DDBJ whole genome shotgun (WGS) entry which is preliminary data.</text>
</comment>
<dbReference type="SMART" id="SM00320">
    <property type="entry name" value="WD40"/>
    <property type="match status" value="5"/>
</dbReference>
<evidence type="ECO:0000256" key="2">
    <source>
        <dbReference type="SAM" id="MobiDB-lite"/>
    </source>
</evidence>
<dbReference type="InterPro" id="IPR015943">
    <property type="entry name" value="WD40/YVTN_repeat-like_dom_sf"/>
</dbReference>
<dbReference type="EMBL" id="CAXHTA020000005">
    <property type="protein sequence ID" value="CAL5221404.1"/>
    <property type="molecule type" value="Genomic_DNA"/>
</dbReference>
<dbReference type="PANTHER" id="PTHR45296">
    <property type="entry name" value="TRANSDUCIN/WD40 REPEAT-LIKE SUPERFAMILY PROTEIN"/>
    <property type="match status" value="1"/>
</dbReference>
<dbReference type="Gene3D" id="2.130.10.10">
    <property type="entry name" value="YVTN repeat-like/Quinoprotein amine dehydrogenase"/>
    <property type="match status" value="2"/>
</dbReference>
<accession>A0ABP1FRJ7</accession>
<dbReference type="PROSITE" id="PS50082">
    <property type="entry name" value="WD_REPEATS_2"/>
    <property type="match status" value="2"/>
</dbReference>
<dbReference type="PANTHER" id="PTHR45296:SF1">
    <property type="entry name" value="TRANSDUCIN_WD40 REPEAT-LIKE SUPERFAMILY PROTEIN"/>
    <property type="match status" value="1"/>
</dbReference>
<feature type="repeat" description="WD" evidence="1">
    <location>
        <begin position="277"/>
        <end position="310"/>
    </location>
</feature>
<protein>
    <submittedName>
        <fullName evidence="3">G3589 protein</fullName>
    </submittedName>
</protein>
<name>A0ABP1FRJ7_9CHLO</name>
<proteinExistence type="predicted"/>
<sequence>MTHVRTLEGHAADVLCCAFHTIDPILASGAEDGTLLLHDLRTRTTSARIEFDADELPSIAFAASDPNIIYASGGTTTYSADLRQAAVLQSRSFNSDEVNSISVSPNGRFLAAADDAGDVKIIDASTWQLFKSMRGAHDNICSSGVFRPHHPWELLTGSLDASVKRWNFSQGRSVRHWRMEPTEEHNSSQAFNPPLVHSVAVACAHWARQLGRLVAVARGDGLVAVYDADQPQQAPQHRKVTKRGKQTRPNGPCQVSRAEEPRRADPSGLVSALGADSGGHRSSVGCVRFHKASHGRLLLSGGNDARVLLWAWADRAADPQWQDVISQSTVEDASAPVAIDNDGRNINCVDSMDAAGFNTVIADTSPIIKLHNVL</sequence>